<dbReference type="AlphaFoldDB" id="A0A8B8L8Y1"/>
<gene>
    <name evidence="3" type="primary">LOC113862308</name>
</gene>
<feature type="region of interest" description="Disordered" evidence="1">
    <location>
        <begin position="211"/>
        <end position="232"/>
    </location>
</feature>
<organism evidence="2 3">
    <name type="scientific">Abrus precatorius</name>
    <name type="common">Indian licorice</name>
    <name type="synonym">Glycine abrus</name>
    <dbReference type="NCBI Taxonomy" id="3816"/>
    <lineage>
        <taxon>Eukaryota</taxon>
        <taxon>Viridiplantae</taxon>
        <taxon>Streptophyta</taxon>
        <taxon>Embryophyta</taxon>
        <taxon>Tracheophyta</taxon>
        <taxon>Spermatophyta</taxon>
        <taxon>Magnoliopsida</taxon>
        <taxon>eudicotyledons</taxon>
        <taxon>Gunneridae</taxon>
        <taxon>Pentapetalae</taxon>
        <taxon>rosids</taxon>
        <taxon>fabids</taxon>
        <taxon>Fabales</taxon>
        <taxon>Fabaceae</taxon>
        <taxon>Papilionoideae</taxon>
        <taxon>50 kb inversion clade</taxon>
        <taxon>NPAAA clade</taxon>
        <taxon>indigoferoid/millettioid clade</taxon>
        <taxon>Abreae</taxon>
        <taxon>Abrus</taxon>
    </lineage>
</organism>
<sequence>MQPSQSTLRKRAWLVDTVGLLNRFLGPVARDFQLFPINYTSWKKVPKDYKEYVFNHTIQELESGRKVSRGEVWTITYKHANGHFVSQEAKEISEKIQEYESSRSLSQEISTQDSLAHVLESKEHYGRVRGLGLGPCLSQVFGYPARSYSGMSSSLPSYGELQNQVTVLKSQMDEQNKKFDVMMNFFIQNFQGQLPPDLAIFQSSLVSNQGSAQPTNVTDHSSSNSPAKEWFS</sequence>
<reference evidence="2" key="1">
    <citation type="journal article" date="2019" name="Toxins">
        <title>Detection of Abrin-Like and Prepropulchellin-Like Toxin Genes and Transcripts Using Whole Genome Sequencing and Full-Length Transcript Sequencing of Abrus precatorius.</title>
        <authorList>
            <person name="Hovde B.T."/>
            <person name="Daligault H.E."/>
            <person name="Hanschen E.R."/>
            <person name="Kunde Y.A."/>
            <person name="Johnson M.B."/>
            <person name="Starkenburg S.R."/>
            <person name="Johnson S.L."/>
        </authorList>
    </citation>
    <scope>NUCLEOTIDE SEQUENCE [LARGE SCALE GENOMIC DNA]</scope>
</reference>
<dbReference type="InterPro" id="IPR004252">
    <property type="entry name" value="Probable_transposase_24"/>
</dbReference>
<keyword evidence="2" id="KW-1185">Reference proteome</keyword>
<accession>A0A8B8L8Y1</accession>
<dbReference type="Pfam" id="PF03004">
    <property type="entry name" value="Transposase_24"/>
    <property type="match status" value="1"/>
</dbReference>
<feature type="compositionally biased region" description="Polar residues" evidence="1">
    <location>
        <begin position="211"/>
        <end position="226"/>
    </location>
</feature>
<reference evidence="3" key="2">
    <citation type="submission" date="2025-08" db="UniProtKB">
        <authorList>
            <consortium name="RefSeq"/>
        </authorList>
    </citation>
    <scope>IDENTIFICATION</scope>
    <source>
        <tissue evidence="3">Young leaves</tissue>
    </source>
</reference>
<dbReference type="Proteomes" id="UP000694853">
    <property type="component" value="Unplaced"/>
</dbReference>
<dbReference type="OrthoDB" id="1433512at2759"/>
<proteinExistence type="predicted"/>
<evidence type="ECO:0000313" key="2">
    <source>
        <dbReference type="Proteomes" id="UP000694853"/>
    </source>
</evidence>
<dbReference type="GeneID" id="113862308"/>
<evidence type="ECO:0000313" key="3">
    <source>
        <dbReference type="RefSeq" id="XP_027351199.1"/>
    </source>
</evidence>
<evidence type="ECO:0000256" key="1">
    <source>
        <dbReference type="SAM" id="MobiDB-lite"/>
    </source>
</evidence>
<dbReference type="RefSeq" id="XP_027351199.1">
    <property type="nucleotide sequence ID" value="XM_027495398.1"/>
</dbReference>
<dbReference type="KEGG" id="aprc:113862308"/>
<name>A0A8B8L8Y1_ABRPR</name>
<protein>
    <submittedName>
        <fullName evidence="3">Uncharacterized protein LOC113862308</fullName>
    </submittedName>
</protein>